<dbReference type="EMBL" id="BAAAEU010000003">
    <property type="protein sequence ID" value="GAA0707651.1"/>
    <property type="molecule type" value="Genomic_DNA"/>
</dbReference>
<dbReference type="Gene3D" id="1.10.10.10">
    <property type="entry name" value="Winged helix-like DNA-binding domain superfamily/Winged helix DNA-binding domain"/>
    <property type="match status" value="1"/>
</dbReference>
<evidence type="ECO:0000313" key="6">
    <source>
        <dbReference type="EMBL" id="GAA0707651.1"/>
    </source>
</evidence>
<evidence type="ECO:0000256" key="4">
    <source>
        <dbReference type="ARBA" id="ARBA00023163"/>
    </source>
</evidence>
<comment type="similarity">
    <text evidence="1">Belongs to the LysR transcriptional regulatory family.</text>
</comment>
<dbReference type="PANTHER" id="PTHR30537">
    <property type="entry name" value="HTH-TYPE TRANSCRIPTIONAL REGULATOR"/>
    <property type="match status" value="1"/>
</dbReference>
<accession>A0ABN1IDH7</accession>
<comment type="caution">
    <text evidence="6">The sequence shown here is derived from an EMBL/GenBank/DDBJ whole genome shotgun (WGS) entry which is preliminary data.</text>
</comment>
<dbReference type="SUPFAM" id="SSF53850">
    <property type="entry name" value="Periplasmic binding protein-like II"/>
    <property type="match status" value="1"/>
</dbReference>
<feature type="domain" description="HTH lysR-type" evidence="5">
    <location>
        <begin position="2"/>
        <end position="59"/>
    </location>
</feature>
<keyword evidence="7" id="KW-1185">Reference proteome</keyword>
<organism evidence="6 7">
    <name type="scientific">Dokdonella soli</name>
    <dbReference type="NCBI Taxonomy" id="529810"/>
    <lineage>
        <taxon>Bacteria</taxon>
        <taxon>Pseudomonadati</taxon>
        <taxon>Pseudomonadota</taxon>
        <taxon>Gammaproteobacteria</taxon>
        <taxon>Lysobacterales</taxon>
        <taxon>Rhodanobacteraceae</taxon>
        <taxon>Dokdonella</taxon>
    </lineage>
</organism>
<dbReference type="InterPro" id="IPR036388">
    <property type="entry name" value="WH-like_DNA-bd_sf"/>
</dbReference>
<dbReference type="Pfam" id="PF03466">
    <property type="entry name" value="LysR_substrate"/>
    <property type="match status" value="1"/>
</dbReference>
<dbReference type="Proteomes" id="UP001501523">
    <property type="component" value="Unassembled WGS sequence"/>
</dbReference>
<dbReference type="PROSITE" id="PS50931">
    <property type="entry name" value="HTH_LYSR"/>
    <property type="match status" value="1"/>
</dbReference>
<evidence type="ECO:0000256" key="3">
    <source>
        <dbReference type="ARBA" id="ARBA00023125"/>
    </source>
</evidence>
<sequence>MIDWEDLRYFLAIARAGNLSAAARVIGTTQPTMGRRIEAFEHRLGTRLFLRTPDGFVPTASGRALLAHAARMEDEALAAERVASARDNGLSGTLRITAPEWLAARVLAPLLGPFCTLHPALTIALIGESRRFDLSRGEADIALRLARFEQQELAQRRVADFAFGLYAAPAYLERNGAPDFDAACAGHTLVTTTEDLADVADAIWLRQHAARAHIAFRSNSREAQAAAAIAGAGLACLARVHGDALAGLRFVPVPVEVPARPLWLGLHADARDTPRVRAAVDFLAGKLHRIAHAPDAVAG</sequence>
<evidence type="ECO:0000313" key="7">
    <source>
        <dbReference type="Proteomes" id="UP001501523"/>
    </source>
</evidence>
<reference evidence="6 7" key="1">
    <citation type="journal article" date="2019" name="Int. J. Syst. Evol. Microbiol.">
        <title>The Global Catalogue of Microorganisms (GCM) 10K type strain sequencing project: providing services to taxonomists for standard genome sequencing and annotation.</title>
        <authorList>
            <consortium name="The Broad Institute Genomics Platform"/>
            <consortium name="The Broad Institute Genome Sequencing Center for Infectious Disease"/>
            <person name="Wu L."/>
            <person name="Ma J."/>
        </authorList>
    </citation>
    <scope>NUCLEOTIDE SEQUENCE [LARGE SCALE GENOMIC DNA]</scope>
    <source>
        <strain evidence="6 7">JCM 15421</strain>
    </source>
</reference>
<dbReference type="InterPro" id="IPR058163">
    <property type="entry name" value="LysR-type_TF_proteobact-type"/>
</dbReference>
<keyword evidence="2" id="KW-0805">Transcription regulation</keyword>
<proteinExistence type="inferred from homology"/>
<dbReference type="RefSeq" id="WP_343787129.1">
    <property type="nucleotide sequence ID" value="NZ_BAAAEU010000003.1"/>
</dbReference>
<dbReference type="SUPFAM" id="SSF46785">
    <property type="entry name" value="Winged helix' DNA-binding domain"/>
    <property type="match status" value="1"/>
</dbReference>
<dbReference type="Gene3D" id="3.40.190.290">
    <property type="match status" value="1"/>
</dbReference>
<dbReference type="PANTHER" id="PTHR30537:SF3">
    <property type="entry name" value="TRANSCRIPTIONAL REGULATORY PROTEIN"/>
    <property type="match status" value="1"/>
</dbReference>
<gene>
    <name evidence="6" type="ORF">GCM10009105_06550</name>
</gene>
<dbReference type="InterPro" id="IPR005119">
    <property type="entry name" value="LysR_subst-bd"/>
</dbReference>
<name>A0ABN1IDH7_9GAMM</name>
<dbReference type="Pfam" id="PF00126">
    <property type="entry name" value="HTH_1"/>
    <property type="match status" value="1"/>
</dbReference>
<evidence type="ECO:0000259" key="5">
    <source>
        <dbReference type="PROSITE" id="PS50931"/>
    </source>
</evidence>
<evidence type="ECO:0000256" key="1">
    <source>
        <dbReference type="ARBA" id="ARBA00009437"/>
    </source>
</evidence>
<keyword evidence="4" id="KW-0804">Transcription</keyword>
<dbReference type="InterPro" id="IPR000847">
    <property type="entry name" value="LysR_HTH_N"/>
</dbReference>
<protein>
    <submittedName>
        <fullName evidence="6">LysR family transcriptional regulator</fullName>
    </submittedName>
</protein>
<dbReference type="InterPro" id="IPR036390">
    <property type="entry name" value="WH_DNA-bd_sf"/>
</dbReference>
<evidence type="ECO:0000256" key="2">
    <source>
        <dbReference type="ARBA" id="ARBA00023015"/>
    </source>
</evidence>
<keyword evidence="3" id="KW-0238">DNA-binding</keyword>